<dbReference type="InterPro" id="IPR035649">
    <property type="entry name" value="EFG_V"/>
</dbReference>
<evidence type="ECO:0000256" key="6">
    <source>
        <dbReference type="ARBA" id="ARBA00022946"/>
    </source>
</evidence>
<evidence type="ECO:0000313" key="10">
    <source>
        <dbReference type="EMBL" id="RKP23782.1"/>
    </source>
</evidence>
<evidence type="ECO:0000313" key="11">
    <source>
        <dbReference type="Proteomes" id="UP000278143"/>
    </source>
</evidence>
<dbReference type="Gene3D" id="2.40.30.10">
    <property type="entry name" value="Translation factors"/>
    <property type="match status" value="1"/>
</dbReference>
<dbReference type="SUPFAM" id="SSF52540">
    <property type="entry name" value="P-loop containing nucleoside triphosphate hydrolases"/>
    <property type="match status" value="1"/>
</dbReference>
<dbReference type="PANTHER" id="PTHR43636:SF2">
    <property type="entry name" value="ELONGATION FACTOR G, MITOCHONDRIAL"/>
    <property type="match status" value="1"/>
</dbReference>
<dbReference type="GO" id="GO:0005525">
    <property type="term" value="F:GTP binding"/>
    <property type="evidence" value="ECO:0007669"/>
    <property type="project" value="UniProtKB-KW"/>
</dbReference>
<keyword evidence="3" id="KW-0547">Nucleotide-binding</keyword>
<dbReference type="SUPFAM" id="SSF54211">
    <property type="entry name" value="Ribosomal protein S5 domain 2-like"/>
    <property type="match status" value="1"/>
</dbReference>
<keyword evidence="4" id="KW-0251">Elongation factor</keyword>
<dbReference type="SUPFAM" id="SSF54980">
    <property type="entry name" value="EF-G C-terminal domain-like"/>
    <property type="match status" value="2"/>
</dbReference>
<dbReference type="Pfam" id="PF03144">
    <property type="entry name" value="GTP_EFTU_D2"/>
    <property type="match status" value="1"/>
</dbReference>
<dbReference type="InterPro" id="IPR020568">
    <property type="entry name" value="Ribosomal_Su5_D2-typ_SF"/>
</dbReference>
<evidence type="ECO:0000256" key="7">
    <source>
        <dbReference type="ARBA" id="ARBA00023134"/>
    </source>
</evidence>
<keyword evidence="7" id="KW-0342">GTP-binding</keyword>
<dbReference type="Pfam" id="PF03764">
    <property type="entry name" value="EFG_IV"/>
    <property type="match status" value="1"/>
</dbReference>
<evidence type="ECO:0000256" key="2">
    <source>
        <dbReference type="ARBA" id="ARBA00005870"/>
    </source>
</evidence>
<dbReference type="InterPro" id="IPR004161">
    <property type="entry name" value="EFTu-like_2"/>
</dbReference>
<dbReference type="CDD" id="cd16262">
    <property type="entry name" value="EFG_III"/>
    <property type="match status" value="1"/>
</dbReference>
<gene>
    <name evidence="10" type="ORF">SYNPS1DRAFT_33348</name>
</gene>
<dbReference type="Gene3D" id="3.30.230.10">
    <property type="match status" value="1"/>
</dbReference>
<dbReference type="Gene3D" id="3.30.70.240">
    <property type="match status" value="1"/>
</dbReference>
<dbReference type="InterPro" id="IPR009022">
    <property type="entry name" value="EFG_III"/>
</dbReference>
<proteinExistence type="inferred from homology"/>
<dbReference type="FunFam" id="3.30.70.870:FF:000001">
    <property type="entry name" value="Elongation factor G"/>
    <property type="match status" value="1"/>
</dbReference>
<name>A0A4P9YWD4_9FUNG</name>
<keyword evidence="6" id="KW-0809">Transit peptide</keyword>
<dbReference type="InterPro" id="IPR000640">
    <property type="entry name" value="EFG_V-like"/>
</dbReference>
<protein>
    <recommendedName>
        <fullName evidence="12">Elongation factor G, mitochondrial</fullName>
    </recommendedName>
</protein>
<dbReference type="SMART" id="SM00889">
    <property type="entry name" value="EFG_IV"/>
    <property type="match status" value="1"/>
</dbReference>
<dbReference type="Gene3D" id="3.30.70.870">
    <property type="entry name" value="Elongation Factor G (Translational Gtpase), domain 3"/>
    <property type="match status" value="1"/>
</dbReference>
<dbReference type="FunFam" id="3.30.70.240:FF:000015">
    <property type="entry name" value="Elongation factor G, mitochondrial"/>
    <property type="match status" value="1"/>
</dbReference>
<dbReference type="AlphaFoldDB" id="A0A4P9YWD4"/>
<evidence type="ECO:0000256" key="4">
    <source>
        <dbReference type="ARBA" id="ARBA00022768"/>
    </source>
</evidence>
<keyword evidence="5" id="KW-0648">Protein biosynthesis</keyword>
<evidence type="ECO:0000256" key="5">
    <source>
        <dbReference type="ARBA" id="ARBA00022917"/>
    </source>
</evidence>
<dbReference type="InterPro" id="IPR014721">
    <property type="entry name" value="Ribsml_uS5_D2-typ_fold_subgr"/>
</dbReference>
<comment type="similarity">
    <text evidence="2">Belongs to the TRAFAC class translation factor GTPase superfamily. Classic translation factor GTPase family. EF-G/EF-2 subfamily.</text>
</comment>
<dbReference type="OrthoDB" id="198619at2759"/>
<reference evidence="11" key="1">
    <citation type="journal article" date="2018" name="Nat. Microbiol.">
        <title>Leveraging single-cell genomics to expand the fungal tree of life.</title>
        <authorList>
            <person name="Ahrendt S.R."/>
            <person name="Quandt C.A."/>
            <person name="Ciobanu D."/>
            <person name="Clum A."/>
            <person name="Salamov A."/>
            <person name="Andreopoulos B."/>
            <person name="Cheng J.F."/>
            <person name="Woyke T."/>
            <person name="Pelin A."/>
            <person name="Henrissat B."/>
            <person name="Reynolds N.K."/>
            <person name="Benny G.L."/>
            <person name="Smith M.E."/>
            <person name="James T.Y."/>
            <person name="Grigoriev I.V."/>
        </authorList>
    </citation>
    <scope>NUCLEOTIDE SEQUENCE [LARGE SCALE GENOMIC DNA]</scope>
    <source>
        <strain evidence="11">Benny S71-1</strain>
    </source>
</reference>
<dbReference type="InterPro" id="IPR035647">
    <property type="entry name" value="EFG_III/V"/>
</dbReference>
<evidence type="ECO:0000259" key="9">
    <source>
        <dbReference type="SMART" id="SM00889"/>
    </source>
</evidence>
<dbReference type="InterPro" id="IPR047872">
    <property type="entry name" value="EFG_IV"/>
</dbReference>
<accession>A0A4P9YWD4</accession>
<dbReference type="PANTHER" id="PTHR43636">
    <property type="entry name" value="ELONGATION FACTOR G, MITOCHONDRIAL"/>
    <property type="match status" value="1"/>
</dbReference>
<organism evidence="10 11">
    <name type="scientific">Syncephalis pseudoplumigaleata</name>
    <dbReference type="NCBI Taxonomy" id="1712513"/>
    <lineage>
        <taxon>Eukaryota</taxon>
        <taxon>Fungi</taxon>
        <taxon>Fungi incertae sedis</taxon>
        <taxon>Zoopagomycota</taxon>
        <taxon>Zoopagomycotina</taxon>
        <taxon>Zoopagomycetes</taxon>
        <taxon>Zoopagales</taxon>
        <taxon>Piptocephalidaceae</taxon>
        <taxon>Syncephalis</taxon>
    </lineage>
</organism>
<dbReference type="GO" id="GO:0005739">
    <property type="term" value="C:mitochondrion"/>
    <property type="evidence" value="ECO:0007669"/>
    <property type="project" value="UniProtKB-SubCell"/>
</dbReference>
<dbReference type="InterPro" id="IPR041095">
    <property type="entry name" value="EFG_II"/>
</dbReference>
<evidence type="ECO:0000256" key="3">
    <source>
        <dbReference type="ARBA" id="ARBA00022741"/>
    </source>
</evidence>
<feature type="domain" description="Elongation factor EFG" evidence="8">
    <location>
        <begin position="459"/>
        <end position="546"/>
    </location>
</feature>
<dbReference type="GO" id="GO:0003746">
    <property type="term" value="F:translation elongation factor activity"/>
    <property type="evidence" value="ECO:0007669"/>
    <property type="project" value="UniProtKB-KW"/>
</dbReference>
<dbReference type="SUPFAM" id="SSF50447">
    <property type="entry name" value="Translation proteins"/>
    <property type="match status" value="1"/>
</dbReference>
<dbReference type="CDD" id="cd01434">
    <property type="entry name" value="EFG_mtEFG1_IV"/>
    <property type="match status" value="1"/>
</dbReference>
<sequence length="559" mass="61659">MAAAAVKRGADNQTKLRLSAAATQIPIGMEDAFEGVVDLITERAIYNKGRRGEIIEEGPVPEHMREQVREKREELVAALADVDDEMADLFLNEETPTAEQLHAAIRRATLSLKFTPVLMGTAIKDKGVQPLLDAVCSYLPTPKEIKNVALDLKQGEAPVDLTASPTSPFVGLAFKLEEGKYGQLTYLRVYQGMLRKGGFVTHVKTGKKIKVSRLVRMHSNEMEDVEEVGSGEICALFGIDCASGDTFTDGTVNYSMTSMFVPEPVISLAIAPKGKDSPNFSKALGRFQKEDPTFRVHLDAESKETIISGMGELHLDVYVERMRREYNVDCVTGKPQVAFRETITEKAPFNYTHKKQSGGAGQFGRVIGYLEPMEPNEEGATTEFVNNVVGGNIPTNYIPACQKGFEDALEKGALIGHQVTGVRMVLEDGMAHSVDSSELAFRLAALHAFREAFRKAKPIIMEPIMSVSITAPVEFQGNVLGSINKRKGTIMDTDVQEDYFTAVADVSLNNMFGYSTELRSSTQGKGEFTMEYKTHAPVMPYVQEELMAEYQKQRKAEQK</sequence>
<feature type="domain" description="Translation elongation factor EFG/EF2" evidence="9">
    <location>
        <begin position="336"/>
        <end position="457"/>
    </location>
</feature>
<evidence type="ECO:0008006" key="12">
    <source>
        <dbReference type="Google" id="ProtNLM"/>
    </source>
</evidence>
<dbReference type="SMART" id="SM00838">
    <property type="entry name" value="EFG_C"/>
    <property type="match status" value="1"/>
</dbReference>
<dbReference type="EMBL" id="KZ990691">
    <property type="protein sequence ID" value="RKP23782.1"/>
    <property type="molecule type" value="Genomic_DNA"/>
</dbReference>
<dbReference type="CDD" id="cd04097">
    <property type="entry name" value="mtEFG1_C"/>
    <property type="match status" value="1"/>
</dbReference>
<evidence type="ECO:0000256" key="1">
    <source>
        <dbReference type="ARBA" id="ARBA00004173"/>
    </source>
</evidence>
<dbReference type="InterPro" id="IPR005517">
    <property type="entry name" value="Transl_elong_EFG/EF2_IV"/>
</dbReference>
<dbReference type="FunFam" id="2.40.30.10:FF:000022">
    <property type="entry name" value="Elongation factor G, mitochondrial"/>
    <property type="match status" value="1"/>
</dbReference>
<evidence type="ECO:0000259" key="8">
    <source>
        <dbReference type="SMART" id="SM00838"/>
    </source>
</evidence>
<keyword evidence="11" id="KW-1185">Reference proteome</keyword>
<dbReference type="InterPro" id="IPR027417">
    <property type="entry name" value="P-loop_NTPase"/>
</dbReference>
<dbReference type="Pfam" id="PF00679">
    <property type="entry name" value="EFG_C"/>
    <property type="match status" value="1"/>
</dbReference>
<dbReference type="Proteomes" id="UP000278143">
    <property type="component" value="Unassembled WGS sequence"/>
</dbReference>
<dbReference type="CDD" id="cd04091">
    <property type="entry name" value="mtEFG1_II_like"/>
    <property type="match status" value="1"/>
</dbReference>
<dbReference type="Gene3D" id="3.40.50.300">
    <property type="entry name" value="P-loop containing nucleotide triphosphate hydrolases"/>
    <property type="match status" value="1"/>
</dbReference>
<comment type="subcellular location">
    <subcellularLocation>
        <location evidence="1">Mitochondrion</location>
    </subcellularLocation>
</comment>
<dbReference type="InterPro" id="IPR009000">
    <property type="entry name" value="Transl_B-barrel_sf"/>
</dbReference>
<dbReference type="GO" id="GO:0003924">
    <property type="term" value="F:GTPase activity"/>
    <property type="evidence" value="ECO:0007669"/>
    <property type="project" value="TreeGrafter"/>
</dbReference>
<dbReference type="Pfam" id="PF14492">
    <property type="entry name" value="EFG_III"/>
    <property type="match status" value="1"/>
</dbReference>
<dbReference type="FunFam" id="3.30.230.10:FF:000003">
    <property type="entry name" value="Elongation factor G"/>
    <property type="match status" value="1"/>
</dbReference>
<dbReference type="GO" id="GO:0070125">
    <property type="term" value="P:mitochondrial translational elongation"/>
    <property type="evidence" value="ECO:0007669"/>
    <property type="project" value="TreeGrafter"/>
</dbReference>